<organism evidence="5 6">
    <name type="scientific">Galerina marginata (strain CBS 339.88)</name>
    <dbReference type="NCBI Taxonomy" id="685588"/>
    <lineage>
        <taxon>Eukaryota</taxon>
        <taxon>Fungi</taxon>
        <taxon>Dikarya</taxon>
        <taxon>Basidiomycota</taxon>
        <taxon>Agaricomycotina</taxon>
        <taxon>Agaricomycetes</taxon>
        <taxon>Agaricomycetidae</taxon>
        <taxon>Agaricales</taxon>
        <taxon>Agaricineae</taxon>
        <taxon>Strophariaceae</taxon>
        <taxon>Galerina</taxon>
    </lineage>
</organism>
<dbReference type="Pfam" id="PF00135">
    <property type="entry name" value="COesterase"/>
    <property type="match status" value="1"/>
</dbReference>
<dbReference type="Gene3D" id="3.40.50.1820">
    <property type="entry name" value="alpha/beta hydrolase"/>
    <property type="match status" value="1"/>
</dbReference>
<proteinExistence type="inferred from homology"/>
<dbReference type="SUPFAM" id="SSF53474">
    <property type="entry name" value="alpha/beta-Hydrolases"/>
    <property type="match status" value="1"/>
</dbReference>
<dbReference type="GO" id="GO:0016787">
    <property type="term" value="F:hydrolase activity"/>
    <property type="evidence" value="ECO:0007669"/>
    <property type="project" value="UniProtKB-KW"/>
</dbReference>
<protein>
    <recommendedName>
        <fullName evidence="3">Carboxylic ester hydrolase</fullName>
        <ecNumber evidence="3">3.1.1.-</ecNumber>
    </recommendedName>
</protein>
<evidence type="ECO:0000256" key="1">
    <source>
        <dbReference type="ARBA" id="ARBA00005964"/>
    </source>
</evidence>
<keyword evidence="2 3" id="KW-0378">Hydrolase</keyword>
<feature type="domain" description="Carboxylesterase type B" evidence="4">
    <location>
        <begin position="8"/>
        <end position="440"/>
    </location>
</feature>
<dbReference type="PANTHER" id="PTHR11559">
    <property type="entry name" value="CARBOXYLESTERASE"/>
    <property type="match status" value="1"/>
</dbReference>
<dbReference type="EMBL" id="KL142395">
    <property type="protein sequence ID" value="KDR70957.1"/>
    <property type="molecule type" value="Genomic_DNA"/>
</dbReference>
<accession>A0A067SLU3</accession>
<evidence type="ECO:0000259" key="4">
    <source>
        <dbReference type="Pfam" id="PF00135"/>
    </source>
</evidence>
<dbReference type="ESTHER" id="9agar-a0a067slu3">
    <property type="family name" value="Fungal_carboxylesterase_lipase"/>
</dbReference>
<dbReference type="InterPro" id="IPR050309">
    <property type="entry name" value="Type-B_Carboxylest/Lipase"/>
</dbReference>
<dbReference type="InterPro" id="IPR029058">
    <property type="entry name" value="AB_hydrolase_fold"/>
</dbReference>
<gene>
    <name evidence="5" type="ORF">GALMADRAFT_144423</name>
</gene>
<dbReference type="STRING" id="685588.A0A067SLU3"/>
<dbReference type="AlphaFoldDB" id="A0A067SLU3"/>
<dbReference type="Proteomes" id="UP000027222">
    <property type="component" value="Unassembled WGS sequence"/>
</dbReference>
<dbReference type="InterPro" id="IPR002018">
    <property type="entry name" value="CarbesteraseB"/>
</dbReference>
<sequence length="507" mass="55890">MPMDSPAVRLDAAVVTGVNDGVIDKYLGIPFARAPRFELPRPIHPYIGHINATAYGPACPQQALSPGSPLIPISPPPSSISEECLSLNVYVPAGTSPSAKLPVAFWIYPGGFEVGNTEPYDAIITRIVKRSMELKLPMIQVSINYRGSAYGFLAGKEVFEEKLGNFSLYDQRAGIEWVQKHIHAFGGDPSKVTLYGSSAGSISASLQMLAFGGKNEKLFGGAFMQSGGPVPVGRVDKGQTYYDFLVQNTGCTNARNTLQCLRTVPFDVLSRAVDKTPNIYDYRSANIAWFPRVDGIFLQEPPFAQIKAGRVSRIPIVSGNSDDEGTLFSFPQSNLTTEADFREFIKSVWFPEASDAELEPLWTSYPSTPSEGSPFGTGDLNELYPQFKRVAAFQGDIGFEIPRRYFISHVAGRQKTWSYLSKYLKSTPLIGSFHGTELVVNFLDDYLIHFVTNLDPNTGSGTEWPEYCPESPNMLTFNDTSSTYVSKDTYRVASMEVLTELVRKHPL</sequence>
<dbReference type="InterPro" id="IPR019826">
    <property type="entry name" value="Carboxylesterase_B_AS"/>
</dbReference>
<keyword evidence="6" id="KW-1185">Reference proteome</keyword>
<reference evidence="6" key="1">
    <citation type="journal article" date="2014" name="Proc. Natl. Acad. Sci. U.S.A.">
        <title>Extensive sampling of basidiomycete genomes demonstrates inadequacy of the white-rot/brown-rot paradigm for wood decay fungi.</title>
        <authorList>
            <person name="Riley R."/>
            <person name="Salamov A.A."/>
            <person name="Brown D.W."/>
            <person name="Nagy L.G."/>
            <person name="Floudas D."/>
            <person name="Held B.W."/>
            <person name="Levasseur A."/>
            <person name="Lombard V."/>
            <person name="Morin E."/>
            <person name="Otillar R."/>
            <person name="Lindquist E.A."/>
            <person name="Sun H."/>
            <person name="LaButti K.M."/>
            <person name="Schmutz J."/>
            <person name="Jabbour D."/>
            <person name="Luo H."/>
            <person name="Baker S.E."/>
            <person name="Pisabarro A.G."/>
            <person name="Walton J.D."/>
            <person name="Blanchette R.A."/>
            <person name="Henrissat B."/>
            <person name="Martin F."/>
            <person name="Cullen D."/>
            <person name="Hibbett D.S."/>
            <person name="Grigoriev I.V."/>
        </authorList>
    </citation>
    <scope>NUCLEOTIDE SEQUENCE [LARGE SCALE GENOMIC DNA]</scope>
    <source>
        <strain evidence="6">CBS 339.88</strain>
    </source>
</reference>
<evidence type="ECO:0000313" key="6">
    <source>
        <dbReference type="Proteomes" id="UP000027222"/>
    </source>
</evidence>
<dbReference type="OrthoDB" id="408631at2759"/>
<dbReference type="PROSITE" id="PS00122">
    <property type="entry name" value="CARBOXYLESTERASE_B_1"/>
    <property type="match status" value="1"/>
</dbReference>
<name>A0A067SLU3_GALM3</name>
<comment type="similarity">
    <text evidence="1 3">Belongs to the type-B carboxylesterase/lipase family.</text>
</comment>
<dbReference type="HOGENOM" id="CLU_006586_10_6_1"/>
<evidence type="ECO:0000256" key="3">
    <source>
        <dbReference type="RuleBase" id="RU361235"/>
    </source>
</evidence>
<evidence type="ECO:0000313" key="5">
    <source>
        <dbReference type="EMBL" id="KDR70957.1"/>
    </source>
</evidence>
<dbReference type="EC" id="3.1.1.-" evidence="3"/>
<evidence type="ECO:0000256" key="2">
    <source>
        <dbReference type="ARBA" id="ARBA00022801"/>
    </source>
</evidence>